<feature type="transmembrane region" description="Helical" evidence="8">
    <location>
        <begin position="204"/>
        <end position="223"/>
    </location>
</feature>
<evidence type="ECO:0000256" key="3">
    <source>
        <dbReference type="ARBA" id="ARBA00022448"/>
    </source>
</evidence>
<dbReference type="EMBL" id="HBGS01043056">
    <property type="protein sequence ID" value="CAD9453940.1"/>
    <property type="molecule type" value="Transcribed_RNA"/>
</dbReference>
<evidence type="ECO:0000259" key="9">
    <source>
        <dbReference type="Pfam" id="PF01769"/>
    </source>
</evidence>
<evidence type="ECO:0000256" key="5">
    <source>
        <dbReference type="ARBA" id="ARBA00022842"/>
    </source>
</evidence>
<evidence type="ECO:0000256" key="6">
    <source>
        <dbReference type="ARBA" id="ARBA00022989"/>
    </source>
</evidence>
<dbReference type="PANTHER" id="PTHR41394:SF8">
    <property type="entry name" value="MAGNESIUM TRANSPORTER MGTE"/>
    <property type="match status" value="1"/>
</dbReference>
<organism evidence="10">
    <name type="scientific">Octactis speculum</name>
    <dbReference type="NCBI Taxonomy" id="3111310"/>
    <lineage>
        <taxon>Eukaryota</taxon>
        <taxon>Sar</taxon>
        <taxon>Stramenopiles</taxon>
        <taxon>Ochrophyta</taxon>
        <taxon>Dictyochophyceae</taxon>
        <taxon>Dictyochales</taxon>
        <taxon>Dictyochaceae</taxon>
        <taxon>Octactis</taxon>
    </lineage>
</organism>
<feature type="transmembrane region" description="Helical" evidence="8">
    <location>
        <begin position="142"/>
        <end position="162"/>
    </location>
</feature>
<dbReference type="SUPFAM" id="SSF161093">
    <property type="entry name" value="MgtE membrane domain-like"/>
    <property type="match status" value="1"/>
</dbReference>
<comment type="similarity">
    <text evidence="2">Belongs to the SLC41A transporter family.</text>
</comment>
<accession>A0A7S2DGG2</accession>
<evidence type="ECO:0000256" key="4">
    <source>
        <dbReference type="ARBA" id="ARBA00022692"/>
    </source>
</evidence>
<dbReference type="Gene3D" id="1.10.357.20">
    <property type="entry name" value="SLC41 divalent cation transporters, integral membrane domain"/>
    <property type="match status" value="1"/>
</dbReference>
<evidence type="ECO:0000256" key="7">
    <source>
        <dbReference type="ARBA" id="ARBA00023136"/>
    </source>
</evidence>
<dbReference type="InterPro" id="IPR036739">
    <property type="entry name" value="SLC41_membr_dom_sf"/>
</dbReference>
<reference evidence="10" key="1">
    <citation type="submission" date="2021-01" db="EMBL/GenBank/DDBJ databases">
        <authorList>
            <person name="Corre E."/>
            <person name="Pelletier E."/>
            <person name="Niang G."/>
            <person name="Scheremetjew M."/>
            <person name="Finn R."/>
            <person name="Kale V."/>
            <person name="Holt S."/>
            <person name="Cochrane G."/>
            <person name="Meng A."/>
            <person name="Brown T."/>
            <person name="Cohen L."/>
        </authorList>
    </citation>
    <scope>NUCLEOTIDE SEQUENCE</scope>
    <source>
        <strain evidence="10">CCMP1381</strain>
    </source>
</reference>
<keyword evidence="7 8" id="KW-0472">Membrane</keyword>
<keyword evidence="5" id="KW-0460">Magnesium</keyword>
<sequence>MVASSSVEGELKEKIKELRAENATLRKAAGIKSKEVIKKSESNAEGSDPDVDDYKETGIVRLVISRGGWLAVFLVSLSLTSLVMTGFENTLEKHIELAYFVPLMIGHGGNAGGQTLGTVLSAMARGQIGKNDWFSVLVKECAVGLGTGSCVGVATLPLLMALKIPTHISVAIMLTMPFLTVLAAGLAAILPFACHAVGFDPSVVAAPAMTTLVDVGGILVYFLTAQMVFRYFGIALS</sequence>
<dbReference type="AlphaFoldDB" id="A0A7S2DGG2"/>
<proteinExistence type="inferred from homology"/>
<dbReference type="GO" id="GO:0016020">
    <property type="term" value="C:membrane"/>
    <property type="evidence" value="ECO:0007669"/>
    <property type="project" value="UniProtKB-SubCell"/>
</dbReference>
<comment type="subcellular location">
    <subcellularLocation>
        <location evidence="1">Membrane</location>
        <topology evidence="1">Multi-pass membrane protein</topology>
    </subcellularLocation>
</comment>
<feature type="domain" description="SLC41A/MgtE integral membrane" evidence="9">
    <location>
        <begin position="101"/>
        <end position="223"/>
    </location>
</feature>
<gene>
    <name evidence="10" type="ORF">DSPE1174_LOCUS22216</name>
</gene>
<dbReference type="GO" id="GO:0008324">
    <property type="term" value="F:monoatomic cation transmembrane transporter activity"/>
    <property type="evidence" value="ECO:0007669"/>
    <property type="project" value="InterPro"/>
</dbReference>
<evidence type="ECO:0000313" key="10">
    <source>
        <dbReference type="EMBL" id="CAD9453940.1"/>
    </source>
</evidence>
<dbReference type="PANTHER" id="PTHR41394">
    <property type="entry name" value="MAGNESIUM TRANSPORTER MGTE"/>
    <property type="match status" value="1"/>
</dbReference>
<dbReference type="InterPro" id="IPR006667">
    <property type="entry name" value="SLC41_membr_dom"/>
</dbReference>
<name>A0A7S2DGG2_9STRA</name>
<keyword evidence="4 8" id="KW-0812">Transmembrane</keyword>
<feature type="transmembrane region" description="Helical" evidence="8">
    <location>
        <begin position="68"/>
        <end position="87"/>
    </location>
</feature>
<keyword evidence="3" id="KW-0813">Transport</keyword>
<evidence type="ECO:0000256" key="8">
    <source>
        <dbReference type="SAM" id="Phobius"/>
    </source>
</evidence>
<evidence type="ECO:0000256" key="1">
    <source>
        <dbReference type="ARBA" id="ARBA00004141"/>
    </source>
</evidence>
<feature type="transmembrane region" description="Helical" evidence="8">
    <location>
        <begin position="174"/>
        <end position="198"/>
    </location>
</feature>
<dbReference type="Pfam" id="PF01769">
    <property type="entry name" value="MgtE"/>
    <property type="match status" value="1"/>
</dbReference>
<protein>
    <recommendedName>
        <fullName evidence="9">SLC41A/MgtE integral membrane domain-containing protein</fullName>
    </recommendedName>
</protein>
<evidence type="ECO:0000256" key="2">
    <source>
        <dbReference type="ARBA" id="ARBA00009749"/>
    </source>
</evidence>
<keyword evidence="6 8" id="KW-1133">Transmembrane helix</keyword>